<protein>
    <recommendedName>
        <fullName evidence="3">N-acetyltransferase domain-containing protein</fullName>
    </recommendedName>
</protein>
<proteinExistence type="predicted"/>
<dbReference type="Pfam" id="PF13527">
    <property type="entry name" value="Acetyltransf_9"/>
    <property type="match status" value="1"/>
</dbReference>
<dbReference type="AlphaFoldDB" id="M0IJ64"/>
<dbReference type="SUPFAM" id="SSF55729">
    <property type="entry name" value="Acyl-CoA N-acyltransferases (Nat)"/>
    <property type="match status" value="1"/>
</dbReference>
<evidence type="ECO:0008006" key="3">
    <source>
        <dbReference type="Google" id="ProtNLM"/>
    </source>
</evidence>
<dbReference type="Proteomes" id="UP000011550">
    <property type="component" value="Unassembled WGS sequence"/>
</dbReference>
<gene>
    <name evidence="1" type="ORF">C440_03693</name>
</gene>
<evidence type="ECO:0000313" key="1">
    <source>
        <dbReference type="EMBL" id="ELZ96846.1"/>
    </source>
</evidence>
<name>M0IJ64_9EURY</name>
<dbReference type="Gene3D" id="3.40.630.30">
    <property type="match status" value="1"/>
</dbReference>
<sequence>MHLRPLPDEHREQYGDVLNYAFRPEAGPDWDDNRIPDPEGHHPRGFYDAPPDTPTAALGRDDLVTVCAFYDFTARVRDEWHPLPDISAVASPPHTRRQGHIASMLDELLVELRDTGRYLSALWPFKYEFYRRFGWATAIDILPALKGEDSQPRWDIKIRG</sequence>
<dbReference type="InterPro" id="IPR051554">
    <property type="entry name" value="Acetyltransferase_Eis"/>
</dbReference>
<reference evidence="1 2" key="1">
    <citation type="journal article" date="2014" name="PLoS Genet.">
        <title>Phylogenetically driven sequencing of extremely halophilic archaea reveals strategies for static and dynamic osmo-response.</title>
        <authorList>
            <person name="Becker E.A."/>
            <person name="Seitzer P.M."/>
            <person name="Tritt A."/>
            <person name="Larsen D."/>
            <person name="Krusor M."/>
            <person name="Yao A.I."/>
            <person name="Wu D."/>
            <person name="Madern D."/>
            <person name="Eisen J.A."/>
            <person name="Darling A.E."/>
            <person name="Facciotti M.T."/>
        </authorList>
    </citation>
    <scope>NUCLEOTIDE SEQUENCE [LARGE SCALE GENOMIC DNA]</scope>
    <source>
        <strain evidence="1 2">ATCC BAA-1512</strain>
    </source>
</reference>
<dbReference type="PATRIC" id="fig|662479.7.peg.759"/>
<dbReference type="GO" id="GO:0034069">
    <property type="term" value="F:aminoglycoside N-acetyltransferase activity"/>
    <property type="evidence" value="ECO:0007669"/>
    <property type="project" value="TreeGrafter"/>
</dbReference>
<dbReference type="InterPro" id="IPR016181">
    <property type="entry name" value="Acyl_CoA_acyltransferase"/>
</dbReference>
<organism evidence="1 2">
    <name type="scientific">Haloferax mucosum ATCC BAA-1512</name>
    <dbReference type="NCBI Taxonomy" id="662479"/>
    <lineage>
        <taxon>Archaea</taxon>
        <taxon>Methanobacteriati</taxon>
        <taxon>Methanobacteriota</taxon>
        <taxon>Stenosarchaea group</taxon>
        <taxon>Halobacteria</taxon>
        <taxon>Halobacteriales</taxon>
        <taxon>Haloferacaceae</taxon>
        <taxon>Haloferax</taxon>
    </lineage>
</organism>
<dbReference type="EMBL" id="AOLN01000006">
    <property type="protein sequence ID" value="ELZ96846.1"/>
    <property type="molecule type" value="Genomic_DNA"/>
</dbReference>
<dbReference type="STRING" id="662479.C440_03693"/>
<accession>M0IJ64</accession>
<comment type="caution">
    <text evidence="1">The sequence shown here is derived from an EMBL/GenBank/DDBJ whole genome shotgun (WGS) entry which is preliminary data.</text>
</comment>
<dbReference type="PANTHER" id="PTHR37817">
    <property type="entry name" value="N-ACETYLTRANSFERASE EIS"/>
    <property type="match status" value="1"/>
</dbReference>
<evidence type="ECO:0000313" key="2">
    <source>
        <dbReference type="Proteomes" id="UP000011550"/>
    </source>
</evidence>
<dbReference type="RefSeq" id="WP_008318360.1">
    <property type="nucleotide sequence ID" value="NZ_AOLN01000006.1"/>
</dbReference>
<keyword evidence="2" id="KW-1185">Reference proteome</keyword>
<dbReference type="GO" id="GO:0030649">
    <property type="term" value="P:aminoglycoside antibiotic catabolic process"/>
    <property type="evidence" value="ECO:0007669"/>
    <property type="project" value="TreeGrafter"/>
</dbReference>
<dbReference type="PANTHER" id="PTHR37817:SF1">
    <property type="entry name" value="N-ACETYLTRANSFERASE EIS"/>
    <property type="match status" value="1"/>
</dbReference>